<dbReference type="NCBIfam" id="NF009751">
    <property type="entry name" value="PRK13261.1-1"/>
    <property type="match status" value="1"/>
</dbReference>
<reference evidence="7" key="1">
    <citation type="submission" date="2023-06" db="EMBL/GenBank/DDBJ databases">
        <authorList>
            <person name="Zhang S."/>
        </authorList>
    </citation>
    <scope>NUCLEOTIDE SEQUENCE</scope>
    <source>
        <strain evidence="7">SG2303</strain>
    </source>
</reference>
<dbReference type="InterPro" id="IPR012406">
    <property type="entry name" value="UreE"/>
</dbReference>
<evidence type="ECO:0000256" key="4">
    <source>
        <dbReference type="ARBA" id="ARBA00023186"/>
    </source>
</evidence>
<dbReference type="SMART" id="SM00988">
    <property type="entry name" value="UreE_N"/>
    <property type="match status" value="1"/>
</dbReference>
<dbReference type="Gene3D" id="3.30.70.790">
    <property type="entry name" value="UreE, C-terminal domain"/>
    <property type="match status" value="1"/>
</dbReference>
<evidence type="ECO:0000256" key="5">
    <source>
        <dbReference type="HAMAP-Rule" id="MF_00822"/>
    </source>
</evidence>
<organism evidence="7 8">
    <name type="scientific">Crenobacter oryzisoli</name>
    <dbReference type="NCBI Taxonomy" id="3056844"/>
    <lineage>
        <taxon>Bacteria</taxon>
        <taxon>Pseudomonadati</taxon>
        <taxon>Pseudomonadota</taxon>
        <taxon>Betaproteobacteria</taxon>
        <taxon>Neisseriales</taxon>
        <taxon>Neisseriaceae</taxon>
        <taxon>Crenobacter</taxon>
    </lineage>
</organism>
<dbReference type="RefSeq" id="WP_289828921.1">
    <property type="nucleotide sequence ID" value="NZ_JAUEDK010000007.1"/>
</dbReference>
<dbReference type="InterPro" id="IPR036118">
    <property type="entry name" value="UreE_N_sf"/>
</dbReference>
<protein>
    <recommendedName>
        <fullName evidence="5">Urease accessory protein UreE</fullName>
    </recommendedName>
</protein>
<accession>A0ABT7XKN2</accession>
<dbReference type="Gene3D" id="2.60.260.20">
    <property type="entry name" value="Urease metallochaperone UreE, N-terminal domain"/>
    <property type="match status" value="1"/>
</dbReference>
<feature type="domain" description="UreE urease accessory N-terminal" evidence="6">
    <location>
        <begin position="1"/>
        <end position="64"/>
    </location>
</feature>
<keyword evidence="4 5" id="KW-0143">Chaperone</keyword>
<dbReference type="Proteomes" id="UP001168540">
    <property type="component" value="Unassembled WGS sequence"/>
</dbReference>
<evidence type="ECO:0000313" key="7">
    <source>
        <dbReference type="EMBL" id="MDN0074356.1"/>
    </source>
</evidence>
<dbReference type="InterPro" id="IPR007864">
    <property type="entry name" value="UreE_C_dom"/>
</dbReference>
<comment type="caution">
    <text evidence="7">The sequence shown here is derived from an EMBL/GenBank/DDBJ whole genome shotgun (WGS) entry which is preliminary data.</text>
</comment>
<sequence length="167" mass="18414">MLVLTRFVESAERIDDTLLLTFELRQKSRLRTRAVSGEEVGLFLERGQPLRDGTLLAAEDGRVVVVRAAAETLSHVVAASPTELARAAYHLGNRHVPVEVGDGWLRLACDHVLIDMLARHFDVTLSTVEAPFNPESGAYGGGHHHSHGQEAEFHYAPKLHQFAKAHP</sequence>
<keyword evidence="8" id="KW-1185">Reference proteome</keyword>
<comment type="similarity">
    <text evidence="5">Belongs to the UreE family.</text>
</comment>
<gene>
    <name evidence="5 7" type="primary">ureE</name>
    <name evidence="7" type="ORF">QU481_05545</name>
</gene>
<dbReference type="Pfam" id="PF02814">
    <property type="entry name" value="UreE_N"/>
    <property type="match status" value="1"/>
</dbReference>
<evidence type="ECO:0000256" key="3">
    <source>
        <dbReference type="ARBA" id="ARBA00022596"/>
    </source>
</evidence>
<keyword evidence="3 5" id="KW-0533">Nickel</keyword>
<dbReference type="CDD" id="cd00571">
    <property type="entry name" value="UreE"/>
    <property type="match status" value="1"/>
</dbReference>
<dbReference type="SUPFAM" id="SSF69737">
    <property type="entry name" value="Urease metallochaperone UreE, C-terminal domain"/>
    <property type="match status" value="1"/>
</dbReference>
<dbReference type="Pfam" id="PF05194">
    <property type="entry name" value="UreE_C"/>
    <property type="match status" value="1"/>
</dbReference>
<evidence type="ECO:0000256" key="1">
    <source>
        <dbReference type="ARBA" id="ARBA00004496"/>
    </source>
</evidence>
<dbReference type="SUPFAM" id="SSF69287">
    <property type="entry name" value="Urease metallochaperone UreE, N-terminal domain"/>
    <property type="match status" value="1"/>
</dbReference>
<keyword evidence="2 5" id="KW-0963">Cytoplasm</keyword>
<name>A0ABT7XKN2_9NEIS</name>
<evidence type="ECO:0000259" key="6">
    <source>
        <dbReference type="SMART" id="SM00988"/>
    </source>
</evidence>
<dbReference type="EMBL" id="JAUEDK010000007">
    <property type="protein sequence ID" value="MDN0074356.1"/>
    <property type="molecule type" value="Genomic_DNA"/>
</dbReference>
<dbReference type="PIRSF" id="PIRSF036402">
    <property type="entry name" value="Ureas_acces_UreE"/>
    <property type="match status" value="1"/>
</dbReference>
<dbReference type="InterPro" id="IPR004029">
    <property type="entry name" value="UreE_N"/>
</dbReference>
<evidence type="ECO:0000313" key="8">
    <source>
        <dbReference type="Proteomes" id="UP001168540"/>
    </source>
</evidence>
<dbReference type="HAMAP" id="MF_00822">
    <property type="entry name" value="UreE"/>
    <property type="match status" value="1"/>
</dbReference>
<comment type="function">
    <text evidence="5">Involved in urease metallocenter assembly. Binds nickel. Probably functions as a nickel donor during metallocenter assembly.</text>
</comment>
<evidence type="ECO:0000256" key="2">
    <source>
        <dbReference type="ARBA" id="ARBA00022490"/>
    </source>
</evidence>
<proteinExistence type="inferred from homology"/>
<comment type="subcellular location">
    <subcellularLocation>
        <location evidence="1 5">Cytoplasm</location>
    </subcellularLocation>
</comment>